<dbReference type="EMBL" id="JAAVMX010000007">
    <property type="protein sequence ID" value="KAF4506053.1"/>
    <property type="molecule type" value="Genomic_DNA"/>
</dbReference>
<name>A0A8H4LV60_9HYPO</name>
<gene>
    <name evidence="2" type="ORF">G6O67_006175</name>
</gene>
<accession>A0A8H4LV60</accession>
<keyword evidence="3" id="KW-1185">Reference proteome</keyword>
<evidence type="ECO:0000256" key="1">
    <source>
        <dbReference type="SAM" id="MobiDB-lite"/>
    </source>
</evidence>
<organism evidence="2 3">
    <name type="scientific">Ophiocordyceps sinensis</name>
    <dbReference type="NCBI Taxonomy" id="72228"/>
    <lineage>
        <taxon>Eukaryota</taxon>
        <taxon>Fungi</taxon>
        <taxon>Dikarya</taxon>
        <taxon>Ascomycota</taxon>
        <taxon>Pezizomycotina</taxon>
        <taxon>Sordariomycetes</taxon>
        <taxon>Hypocreomycetidae</taxon>
        <taxon>Hypocreales</taxon>
        <taxon>Ophiocordycipitaceae</taxon>
        <taxon>Ophiocordyceps</taxon>
    </lineage>
</organism>
<protein>
    <submittedName>
        <fullName evidence="2">Uncharacterized protein</fullName>
    </submittedName>
</protein>
<evidence type="ECO:0000313" key="2">
    <source>
        <dbReference type="EMBL" id="KAF4506053.1"/>
    </source>
</evidence>
<feature type="compositionally biased region" description="Basic and acidic residues" evidence="1">
    <location>
        <begin position="1"/>
        <end position="13"/>
    </location>
</feature>
<dbReference type="Proteomes" id="UP000557566">
    <property type="component" value="Unassembled WGS sequence"/>
</dbReference>
<evidence type="ECO:0000313" key="3">
    <source>
        <dbReference type="Proteomes" id="UP000557566"/>
    </source>
</evidence>
<proteinExistence type="predicted"/>
<dbReference type="AlphaFoldDB" id="A0A8H4LV60"/>
<feature type="region of interest" description="Disordered" evidence="1">
    <location>
        <begin position="1"/>
        <end position="39"/>
    </location>
</feature>
<comment type="caution">
    <text evidence="2">The sequence shown here is derived from an EMBL/GenBank/DDBJ whole genome shotgun (WGS) entry which is preliminary data.</text>
</comment>
<reference evidence="2 3" key="1">
    <citation type="journal article" date="2020" name="Genome Biol. Evol.">
        <title>A new high-quality draft genome assembly of the Chinese cordyceps Ophiocordyceps sinensis.</title>
        <authorList>
            <person name="Shu R."/>
            <person name="Zhang J."/>
            <person name="Meng Q."/>
            <person name="Zhang H."/>
            <person name="Zhou G."/>
            <person name="Li M."/>
            <person name="Wu P."/>
            <person name="Zhao Y."/>
            <person name="Chen C."/>
            <person name="Qin Q."/>
        </authorList>
    </citation>
    <scope>NUCLEOTIDE SEQUENCE [LARGE SCALE GENOMIC DNA]</scope>
    <source>
        <strain evidence="2 3">IOZ07</strain>
    </source>
</reference>
<sequence length="180" mass="19848">MPEPRRDGERVGSDDTNLAPQAGDDRGPGPAGVVDGRHGDKGQVACVEDAVLLAHGSLDDAPRLAHRVKILLHRSLARVPAMSDKSPWSFYLGFVGSHELSRCGMNDSKSRQTLPLEFVPQNFQLVRIFHPATWLVGWLFHEAKLALRCGYEEHRMCVSGCRVRLLETPKESRGATKAEA</sequence>